<feature type="transmembrane region" description="Helical" evidence="1">
    <location>
        <begin position="20"/>
        <end position="43"/>
    </location>
</feature>
<accession>A0A0C3AF45</accession>
<keyword evidence="1" id="KW-0812">Transmembrane</keyword>
<keyword evidence="1" id="KW-1133">Transmembrane helix</keyword>
<evidence type="ECO:0000313" key="3">
    <source>
        <dbReference type="Proteomes" id="UP000054166"/>
    </source>
</evidence>
<dbReference type="Proteomes" id="UP000054166">
    <property type="component" value="Unassembled WGS sequence"/>
</dbReference>
<proteinExistence type="predicted"/>
<organism evidence="2 3">
    <name type="scientific">Piloderma croceum (strain F 1598)</name>
    <dbReference type="NCBI Taxonomy" id="765440"/>
    <lineage>
        <taxon>Eukaryota</taxon>
        <taxon>Fungi</taxon>
        <taxon>Dikarya</taxon>
        <taxon>Basidiomycota</taxon>
        <taxon>Agaricomycotina</taxon>
        <taxon>Agaricomycetes</taxon>
        <taxon>Agaricomycetidae</taxon>
        <taxon>Atheliales</taxon>
        <taxon>Atheliaceae</taxon>
        <taxon>Piloderma</taxon>
    </lineage>
</organism>
<reference evidence="3" key="2">
    <citation type="submission" date="2015-01" db="EMBL/GenBank/DDBJ databases">
        <title>Evolutionary Origins and Diversification of the Mycorrhizal Mutualists.</title>
        <authorList>
            <consortium name="DOE Joint Genome Institute"/>
            <consortium name="Mycorrhizal Genomics Consortium"/>
            <person name="Kohler A."/>
            <person name="Kuo A."/>
            <person name="Nagy L.G."/>
            <person name="Floudas D."/>
            <person name="Copeland A."/>
            <person name="Barry K.W."/>
            <person name="Cichocki N."/>
            <person name="Veneault-Fourrey C."/>
            <person name="LaButti K."/>
            <person name="Lindquist E.A."/>
            <person name="Lipzen A."/>
            <person name="Lundell T."/>
            <person name="Morin E."/>
            <person name="Murat C."/>
            <person name="Riley R."/>
            <person name="Ohm R."/>
            <person name="Sun H."/>
            <person name="Tunlid A."/>
            <person name="Henrissat B."/>
            <person name="Grigoriev I.V."/>
            <person name="Hibbett D.S."/>
            <person name="Martin F."/>
        </authorList>
    </citation>
    <scope>NUCLEOTIDE SEQUENCE [LARGE SCALE GENOMIC DNA]</scope>
    <source>
        <strain evidence="3">F 1598</strain>
    </source>
</reference>
<evidence type="ECO:0000313" key="2">
    <source>
        <dbReference type="EMBL" id="KIM72418.1"/>
    </source>
</evidence>
<protein>
    <submittedName>
        <fullName evidence="2">Uncharacterized protein</fullName>
    </submittedName>
</protein>
<keyword evidence="1" id="KW-0472">Membrane</keyword>
<keyword evidence="3" id="KW-1185">Reference proteome</keyword>
<dbReference type="EMBL" id="KN833133">
    <property type="protein sequence ID" value="KIM72418.1"/>
    <property type="molecule type" value="Genomic_DNA"/>
</dbReference>
<sequence>MNDNVGSLDDHLVRPSGLIAYTHCAPIVPKYSPALVVIYRFYLKKHIFRRAFRIIQPEIPSETGRQHGRSQSFTCGTHGAISFWSSFRVRVFVLCCVSVTRWNTTSILFQDPLEWPAADIMFAGAETLVAMSRNG</sequence>
<name>A0A0C3AF45_PILCF</name>
<reference evidence="2 3" key="1">
    <citation type="submission" date="2014-04" db="EMBL/GenBank/DDBJ databases">
        <authorList>
            <consortium name="DOE Joint Genome Institute"/>
            <person name="Kuo A."/>
            <person name="Tarkka M."/>
            <person name="Buscot F."/>
            <person name="Kohler A."/>
            <person name="Nagy L.G."/>
            <person name="Floudas D."/>
            <person name="Copeland A."/>
            <person name="Barry K.W."/>
            <person name="Cichocki N."/>
            <person name="Veneault-Fourrey C."/>
            <person name="LaButti K."/>
            <person name="Lindquist E.A."/>
            <person name="Lipzen A."/>
            <person name="Lundell T."/>
            <person name="Morin E."/>
            <person name="Murat C."/>
            <person name="Sun H."/>
            <person name="Tunlid A."/>
            <person name="Henrissat B."/>
            <person name="Grigoriev I.V."/>
            <person name="Hibbett D.S."/>
            <person name="Martin F."/>
            <person name="Nordberg H.P."/>
            <person name="Cantor M.N."/>
            <person name="Hua S.X."/>
        </authorList>
    </citation>
    <scope>NUCLEOTIDE SEQUENCE [LARGE SCALE GENOMIC DNA]</scope>
    <source>
        <strain evidence="2 3">F 1598</strain>
    </source>
</reference>
<dbReference type="HOGENOM" id="CLU_1886548_0_0_1"/>
<dbReference type="InParanoid" id="A0A0C3AF45"/>
<evidence type="ECO:0000256" key="1">
    <source>
        <dbReference type="SAM" id="Phobius"/>
    </source>
</evidence>
<gene>
    <name evidence="2" type="ORF">PILCRDRAFT_741352</name>
</gene>
<dbReference type="AlphaFoldDB" id="A0A0C3AF45"/>